<gene>
    <name evidence="7" type="ORF">E4K67_15640</name>
</gene>
<evidence type="ECO:0000256" key="1">
    <source>
        <dbReference type="ARBA" id="ARBA00022741"/>
    </source>
</evidence>
<accession>A0A4Z0R2H5</accession>
<evidence type="ECO:0000313" key="8">
    <source>
        <dbReference type="Proteomes" id="UP000298460"/>
    </source>
</evidence>
<dbReference type="PROSITE" id="PS00688">
    <property type="entry name" value="SIGMA54_INTERACT_3"/>
    <property type="match status" value="1"/>
</dbReference>
<protein>
    <submittedName>
        <fullName evidence="7">AAA family ATPase</fullName>
    </submittedName>
</protein>
<dbReference type="Gene3D" id="3.40.50.300">
    <property type="entry name" value="P-loop containing nucleotide triphosphate hydrolases"/>
    <property type="match status" value="1"/>
</dbReference>
<dbReference type="SUPFAM" id="SSF46689">
    <property type="entry name" value="Homeodomain-like"/>
    <property type="match status" value="1"/>
</dbReference>
<dbReference type="SUPFAM" id="SSF55785">
    <property type="entry name" value="PYP-like sensor domain (PAS domain)"/>
    <property type="match status" value="1"/>
</dbReference>
<organism evidence="7 8">
    <name type="scientific">Desulfosporosinus fructosivorans</name>
    <dbReference type="NCBI Taxonomy" id="2018669"/>
    <lineage>
        <taxon>Bacteria</taxon>
        <taxon>Bacillati</taxon>
        <taxon>Bacillota</taxon>
        <taxon>Clostridia</taxon>
        <taxon>Eubacteriales</taxon>
        <taxon>Desulfitobacteriaceae</taxon>
        <taxon>Desulfosporosinus</taxon>
    </lineage>
</organism>
<evidence type="ECO:0000256" key="3">
    <source>
        <dbReference type="ARBA" id="ARBA00023015"/>
    </source>
</evidence>
<sequence>MNWTNAENIPVSNNQDVFTTRWRELIKNKMNFLSNNIDPRNTSCMVPEVAESWIRSKEFGVNPDMKTMGYMLSTAEIQELIHQNSLLIDTAVPLITTFKPLLEISGYLLVLFSSDGTILHQEGEPAILSSFNRINAVVGAVWSEKNVGTNAHSLSMRLKRPVQLLGPEHYCLQLEDNISSASPIMNEFGHVIGALVLVHQIRGDSPWKNNFLNLQAHTLGWVSSMGVAIEAQLKLAQRNYALKMTNSTLKATLEYVDEGIISIDHEAKIKHLNREASRILRLNQDEAVGRDLKPFFGKQSNILKALTSVKPIEFLEVSITNQINELQYLLSIKPISEDDNCRNGAVLRLANVDKINALVNNRVGAKAKFRFEDVIGNSEPIKKSISLSKKYACTNENVLIIGESGTGKELFAQAIHNECRPLGPFIAINCAAMPRNLIESELFGYEGGTFTGAERNGRPGKIELAKGGTLFLDEIGDIPFELQAVLLRVLEDKQVMRLGGQRSIDVDFRVITATNQDLYKLVAEKRFRQDLYYRLSVLNIEIPPLRDRGTDQLLLCQYFIDNYCEKRGQVPPKLSYATQMRIVEYDWPGNVRQLENAMICSVNTTQSIIIDLEHLPKEIIESNQPKQVTNTSTLAHLDVVSIQAAEVNAITNAIMRCDKNVALSADLLGIGKSTLYRKLKRNNLTHLIK</sequence>
<dbReference type="CDD" id="cd00130">
    <property type="entry name" value="PAS"/>
    <property type="match status" value="1"/>
</dbReference>
<comment type="caution">
    <text evidence="7">The sequence shown here is derived from an EMBL/GenBank/DDBJ whole genome shotgun (WGS) entry which is preliminary data.</text>
</comment>
<dbReference type="RefSeq" id="WP_135548305.1">
    <property type="nucleotide sequence ID" value="NZ_SPQQ01000005.1"/>
</dbReference>
<dbReference type="InterPro" id="IPR000014">
    <property type="entry name" value="PAS"/>
</dbReference>
<dbReference type="SUPFAM" id="SSF52540">
    <property type="entry name" value="P-loop containing nucleoside triphosphate hydrolases"/>
    <property type="match status" value="1"/>
</dbReference>
<evidence type="ECO:0000259" key="5">
    <source>
        <dbReference type="PROSITE" id="PS50045"/>
    </source>
</evidence>
<dbReference type="Pfam" id="PF25601">
    <property type="entry name" value="AAA_lid_14"/>
    <property type="match status" value="1"/>
</dbReference>
<dbReference type="Gene3D" id="3.30.450.40">
    <property type="match status" value="1"/>
</dbReference>
<dbReference type="InterPro" id="IPR009057">
    <property type="entry name" value="Homeodomain-like_sf"/>
</dbReference>
<keyword evidence="8" id="KW-1185">Reference proteome</keyword>
<dbReference type="InterPro" id="IPR002078">
    <property type="entry name" value="Sigma_54_int"/>
</dbReference>
<keyword evidence="3" id="KW-0805">Transcription regulation</keyword>
<dbReference type="PROSITE" id="PS50112">
    <property type="entry name" value="PAS"/>
    <property type="match status" value="1"/>
</dbReference>
<dbReference type="InterPro" id="IPR025662">
    <property type="entry name" value="Sigma_54_int_dom_ATP-bd_1"/>
</dbReference>
<dbReference type="FunFam" id="3.40.50.300:FF:000006">
    <property type="entry name" value="DNA-binding transcriptional regulator NtrC"/>
    <property type="match status" value="1"/>
</dbReference>
<keyword evidence="1" id="KW-0547">Nucleotide-binding</keyword>
<dbReference type="SMART" id="SM00382">
    <property type="entry name" value="AAA"/>
    <property type="match status" value="1"/>
</dbReference>
<dbReference type="InterPro" id="IPR035965">
    <property type="entry name" value="PAS-like_dom_sf"/>
</dbReference>
<dbReference type="AlphaFoldDB" id="A0A4Z0R2H5"/>
<reference evidence="7 8" key="1">
    <citation type="submission" date="2019-03" db="EMBL/GenBank/DDBJ databases">
        <title>Draft Genome Sequence of Desulfosporosinus fructosivorans Strain 63.6F, Isolated from Marine Sediment in the Baltic Sea.</title>
        <authorList>
            <person name="Hausmann B."/>
            <person name="Vandieken V."/>
            <person name="Pjevac P."/>
            <person name="Schreck K."/>
            <person name="Herbold C.W."/>
            <person name="Loy A."/>
        </authorList>
    </citation>
    <scope>NUCLEOTIDE SEQUENCE [LARGE SCALE GENOMIC DNA]</scope>
    <source>
        <strain evidence="7 8">63.6F</strain>
    </source>
</reference>
<dbReference type="InterPro" id="IPR058031">
    <property type="entry name" value="AAA_lid_NorR"/>
</dbReference>
<dbReference type="PROSITE" id="PS50045">
    <property type="entry name" value="SIGMA54_INTERACT_4"/>
    <property type="match status" value="1"/>
</dbReference>
<dbReference type="Gene3D" id="3.30.450.20">
    <property type="entry name" value="PAS domain"/>
    <property type="match status" value="1"/>
</dbReference>
<feature type="domain" description="Sigma-54 factor interaction" evidence="5">
    <location>
        <begin position="374"/>
        <end position="598"/>
    </location>
</feature>
<dbReference type="PANTHER" id="PTHR32071">
    <property type="entry name" value="TRANSCRIPTIONAL REGULATORY PROTEIN"/>
    <property type="match status" value="1"/>
</dbReference>
<proteinExistence type="predicted"/>
<dbReference type="Proteomes" id="UP000298460">
    <property type="component" value="Unassembled WGS sequence"/>
</dbReference>
<evidence type="ECO:0000259" key="6">
    <source>
        <dbReference type="PROSITE" id="PS50112"/>
    </source>
</evidence>
<dbReference type="PANTHER" id="PTHR32071:SF57">
    <property type="entry name" value="C4-DICARBOXYLATE TRANSPORT TRANSCRIPTIONAL REGULATORY PROTEIN DCTD"/>
    <property type="match status" value="1"/>
</dbReference>
<keyword evidence="2" id="KW-0067">ATP-binding</keyword>
<dbReference type="PROSITE" id="PS00675">
    <property type="entry name" value="SIGMA54_INTERACT_1"/>
    <property type="match status" value="1"/>
</dbReference>
<evidence type="ECO:0000256" key="2">
    <source>
        <dbReference type="ARBA" id="ARBA00022840"/>
    </source>
</evidence>
<evidence type="ECO:0000256" key="4">
    <source>
        <dbReference type="ARBA" id="ARBA00023163"/>
    </source>
</evidence>
<dbReference type="Pfam" id="PF00158">
    <property type="entry name" value="Sigma54_activat"/>
    <property type="match status" value="1"/>
</dbReference>
<keyword evidence="4" id="KW-0804">Transcription</keyword>
<dbReference type="Gene3D" id="1.10.8.60">
    <property type="match status" value="1"/>
</dbReference>
<dbReference type="OrthoDB" id="9803970at2"/>
<feature type="domain" description="PAS" evidence="6">
    <location>
        <begin position="245"/>
        <end position="292"/>
    </location>
</feature>
<dbReference type="EMBL" id="SPQQ01000005">
    <property type="protein sequence ID" value="TGE37282.1"/>
    <property type="molecule type" value="Genomic_DNA"/>
</dbReference>
<dbReference type="InterPro" id="IPR025944">
    <property type="entry name" value="Sigma_54_int_dom_CS"/>
</dbReference>
<dbReference type="CDD" id="cd00009">
    <property type="entry name" value="AAA"/>
    <property type="match status" value="1"/>
</dbReference>
<dbReference type="GO" id="GO:0006355">
    <property type="term" value="P:regulation of DNA-templated transcription"/>
    <property type="evidence" value="ECO:0007669"/>
    <property type="project" value="InterPro"/>
</dbReference>
<dbReference type="GO" id="GO:0005524">
    <property type="term" value="F:ATP binding"/>
    <property type="evidence" value="ECO:0007669"/>
    <property type="project" value="UniProtKB-KW"/>
</dbReference>
<name>A0A4Z0R2H5_9FIRM</name>
<evidence type="ECO:0000313" key="7">
    <source>
        <dbReference type="EMBL" id="TGE37282.1"/>
    </source>
</evidence>
<dbReference type="InterPro" id="IPR027417">
    <property type="entry name" value="P-loop_NTPase"/>
</dbReference>
<dbReference type="GO" id="GO:0043565">
    <property type="term" value="F:sequence-specific DNA binding"/>
    <property type="evidence" value="ECO:0007669"/>
    <property type="project" value="InterPro"/>
</dbReference>
<dbReference type="Gene3D" id="1.10.10.60">
    <property type="entry name" value="Homeodomain-like"/>
    <property type="match status" value="1"/>
</dbReference>
<dbReference type="InterPro" id="IPR003593">
    <property type="entry name" value="AAA+_ATPase"/>
</dbReference>
<dbReference type="InterPro" id="IPR029016">
    <property type="entry name" value="GAF-like_dom_sf"/>
</dbReference>